<keyword evidence="1" id="KW-0472">Membrane</keyword>
<proteinExistence type="predicted"/>
<dbReference type="AlphaFoldDB" id="A0A438HQG8"/>
<organism evidence="2 3">
    <name type="scientific">Vitis vinifera</name>
    <name type="common">Grape</name>
    <dbReference type="NCBI Taxonomy" id="29760"/>
    <lineage>
        <taxon>Eukaryota</taxon>
        <taxon>Viridiplantae</taxon>
        <taxon>Streptophyta</taxon>
        <taxon>Embryophyta</taxon>
        <taxon>Tracheophyta</taxon>
        <taxon>Spermatophyta</taxon>
        <taxon>Magnoliopsida</taxon>
        <taxon>eudicotyledons</taxon>
        <taxon>Gunneridae</taxon>
        <taxon>Pentapetalae</taxon>
        <taxon>rosids</taxon>
        <taxon>Vitales</taxon>
        <taxon>Vitaceae</taxon>
        <taxon>Viteae</taxon>
        <taxon>Vitis</taxon>
    </lineage>
</organism>
<keyword evidence="1" id="KW-1133">Transmembrane helix</keyword>
<dbReference type="PANTHER" id="PTHR36617:SF5">
    <property type="entry name" value="OS05G0421675 PROTEIN"/>
    <property type="match status" value="1"/>
</dbReference>
<dbReference type="Proteomes" id="UP000288805">
    <property type="component" value="Unassembled WGS sequence"/>
</dbReference>
<reference evidence="2 3" key="1">
    <citation type="journal article" date="2018" name="PLoS Genet.">
        <title>Population sequencing reveals clonal diversity and ancestral inbreeding in the grapevine cultivar Chardonnay.</title>
        <authorList>
            <person name="Roach M.J."/>
            <person name="Johnson D.L."/>
            <person name="Bohlmann J."/>
            <person name="van Vuuren H.J."/>
            <person name="Jones S.J."/>
            <person name="Pretorius I.S."/>
            <person name="Schmidt S.A."/>
            <person name="Borneman A.R."/>
        </authorList>
    </citation>
    <scope>NUCLEOTIDE SEQUENCE [LARGE SCALE GENOMIC DNA]</scope>
    <source>
        <strain evidence="3">cv. Chardonnay</strain>
        <tissue evidence="2">Leaf</tissue>
    </source>
</reference>
<comment type="caution">
    <text evidence="2">The sequence shown here is derived from an EMBL/GenBank/DDBJ whole genome shotgun (WGS) entry which is preliminary data.</text>
</comment>
<protein>
    <submittedName>
        <fullName evidence="2">Uncharacterized protein</fullName>
    </submittedName>
</protein>
<evidence type="ECO:0000313" key="2">
    <source>
        <dbReference type="EMBL" id="RVW86697.1"/>
    </source>
</evidence>
<feature type="transmembrane region" description="Helical" evidence="1">
    <location>
        <begin position="32"/>
        <end position="55"/>
    </location>
</feature>
<sequence length="90" mass="10259">MDDWRPSIKGLSFEVFGNDSSKRLKEKFLEEFFVALFSLSGTSLLGLKCKISYVVGNGRRIRFWRDIWCGDTPLRTSFPSLFAIATSKDA</sequence>
<evidence type="ECO:0000256" key="1">
    <source>
        <dbReference type="SAM" id="Phobius"/>
    </source>
</evidence>
<accession>A0A438HQG8</accession>
<name>A0A438HQG8_VITVI</name>
<dbReference type="EMBL" id="QGNW01000191">
    <property type="protein sequence ID" value="RVW86697.1"/>
    <property type="molecule type" value="Genomic_DNA"/>
</dbReference>
<evidence type="ECO:0000313" key="3">
    <source>
        <dbReference type="Proteomes" id="UP000288805"/>
    </source>
</evidence>
<keyword evidence="1" id="KW-0812">Transmembrane</keyword>
<gene>
    <name evidence="2" type="ORF">CK203_039843</name>
</gene>
<dbReference type="PANTHER" id="PTHR36617">
    <property type="entry name" value="PROTEIN, PUTATIVE-RELATED"/>
    <property type="match status" value="1"/>
</dbReference>